<evidence type="ECO:0000313" key="2">
    <source>
        <dbReference type="EMBL" id="RRT93774.1"/>
    </source>
</evidence>
<organism evidence="3 4">
    <name type="scientific">Empedobacter falsenii</name>
    <dbReference type="NCBI Taxonomy" id="343874"/>
    <lineage>
        <taxon>Bacteria</taxon>
        <taxon>Pseudomonadati</taxon>
        <taxon>Bacteroidota</taxon>
        <taxon>Flavobacteriia</taxon>
        <taxon>Flavobacteriales</taxon>
        <taxon>Weeksellaceae</taxon>
        <taxon>Empedobacter</taxon>
    </lineage>
</organism>
<dbReference type="Gene3D" id="3.10.450.50">
    <property type="match status" value="1"/>
</dbReference>
<dbReference type="EMBL" id="UFXS01000001">
    <property type="protein sequence ID" value="STD59250.1"/>
    <property type="molecule type" value="Genomic_DNA"/>
</dbReference>
<name>A0A376GH31_9FLAO</name>
<dbReference type="Proteomes" id="UP000254737">
    <property type="component" value="Unassembled WGS sequence"/>
</dbReference>
<feature type="chain" id="PRO_5044389377" description="DUF3828 domain-containing protein" evidence="1">
    <location>
        <begin position="20"/>
        <end position="172"/>
    </location>
</feature>
<dbReference type="RefSeq" id="WP_115001264.1">
    <property type="nucleotide sequence ID" value="NZ_JAAGKM010000048.1"/>
</dbReference>
<protein>
    <recommendedName>
        <fullName evidence="6">DUF3828 domain-containing protein</fullName>
    </recommendedName>
</protein>
<accession>A0A376GH31</accession>
<proteinExistence type="predicted"/>
<dbReference type="AlphaFoldDB" id="A0A376GH31"/>
<dbReference type="STRING" id="343874.GCA_000805695_00867"/>
<gene>
    <name evidence="2" type="ORF">EGI89_02640</name>
    <name evidence="3" type="ORF">NCTC13456_02887</name>
</gene>
<dbReference type="Proteomes" id="UP000267844">
    <property type="component" value="Unassembled WGS sequence"/>
</dbReference>
<reference evidence="2 5" key="2">
    <citation type="submission" date="2018-10" db="EMBL/GenBank/DDBJ databases">
        <title>Transmission dynamics of multidrug resistant bacteria on intensive care unit surfaces.</title>
        <authorList>
            <person name="D'Souza A.W."/>
            <person name="Potter R.F."/>
            <person name="Wallace M."/>
            <person name="Shupe A."/>
            <person name="Patel S."/>
            <person name="Sun S."/>
            <person name="Gul D."/>
            <person name="Kwon J.H."/>
            <person name="Andleeb S."/>
            <person name="Burnham C.-A.D."/>
            <person name="Dantas G."/>
        </authorList>
    </citation>
    <scope>NUCLEOTIDE SEQUENCE [LARGE SCALE GENOMIC DNA]</scope>
    <source>
        <strain evidence="2 5">WF_348</strain>
    </source>
</reference>
<feature type="signal peptide" evidence="1">
    <location>
        <begin position="1"/>
        <end position="19"/>
    </location>
</feature>
<evidence type="ECO:0000313" key="3">
    <source>
        <dbReference type="EMBL" id="STD59250.1"/>
    </source>
</evidence>
<sequence>MKKIILPVLLLSFVTSCNSNNSSSSSTENKIESEVKDSVKESDVNYNVALDFMNNYVDYIMDTIGKINEDEYIKQNELLTQSFKDRYKFVQDSAFKVEPEVGLDFDPIVDGQDFPDKGFKIKSIDKATGLVTLQGIDWQNFEVVLKIVNENDKSLVNGSGIINIPTNKQARR</sequence>
<dbReference type="PROSITE" id="PS51257">
    <property type="entry name" value="PROKAR_LIPOPROTEIN"/>
    <property type="match status" value="1"/>
</dbReference>
<evidence type="ECO:0008006" key="6">
    <source>
        <dbReference type="Google" id="ProtNLM"/>
    </source>
</evidence>
<evidence type="ECO:0000256" key="1">
    <source>
        <dbReference type="SAM" id="SignalP"/>
    </source>
</evidence>
<keyword evidence="1" id="KW-0732">Signal</keyword>
<reference evidence="3 4" key="1">
    <citation type="submission" date="2018-06" db="EMBL/GenBank/DDBJ databases">
        <authorList>
            <consortium name="Pathogen Informatics"/>
            <person name="Doyle S."/>
        </authorList>
    </citation>
    <scope>NUCLEOTIDE SEQUENCE [LARGE SCALE GENOMIC DNA]</scope>
    <source>
        <strain evidence="3 4">NCTC13456</strain>
    </source>
</reference>
<evidence type="ECO:0000313" key="5">
    <source>
        <dbReference type="Proteomes" id="UP000267844"/>
    </source>
</evidence>
<evidence type="ECO:0000313" key="4">
    <source>
        <dbReference type="Proteomes" id="UP000254737"/>
    </source>
</evidence>
<dbReference type="EMBL" id="RHPO01000003">
    <property type="protein sequence ID" value="RRT93774.1"/>
    <property type="molecule type" value="Genomic_DNA"/>
</dbReference>